<evidence type="ECO:0000313" key="9">
    <source>
        <dbReference type="Proteomes" id="UP000198919"/>
    </source>
</evidence>
<sequence>MKKIATTLIALGGLLGSTCALADNHTVSVGYAQSKVQDFKDIRGVNAQYRYEWDSPVSVIGSLSYMKGDSSSSYYDEAKDFYKRHIDVKYYSLLAGPAYRINDYVSLYGLMGLAHTKADGGYEWRNSVGADEPNGHASGSVSGKSTGFAYAAGLIINPMENLSVNIGYEGSKADIYGKHSINGFNVGVGYRF</sequence>
<dbReference type="GO" id="GO:0044384">
    <property type="term" value="C:host outer membrane"/>
    <property type="evidence" value="ECO:0007669"/>
    <property type="project" value="InterPro"/>
</dbReference>
<dbReference type="GO" id="GO:0016020">
    <property type="term" value="C:membrane"/>
    <property type="evidence" value="ECO:0007669"/>
    <property type="project" value="UniProtKB-SubCell"/>
</dbReference>
<dbReference type="OrthoDB" id="5873117at2"/>
<evidence type="ECO:0000313" key="7">
    <source>
        <dbReference type="EMBL" id="PHM38988.1"/>
    </source>
</evidence>
<dbReference type="STRING" id="351675.SAMN05421680_12019"/>
<keyword evidence="4 6" id="KW-0732">Signal</keyword>
<evidence type="ECO:0000313" key="10">
    <source>
        <dbReference type="Proteomes" id="UP000224607"/>
    </source>
</evidence>
<keyword evidence="10" id="KW-1185">Reference proteome</keyword>
<dbReference type="AlphaFoldDB" id="A0A1I3VE32"/>
<dbReference type="InterPro" id="IPR051723">
    <property type="entry name" value="Bact_OM_Invasion-Related"/>
</dbReference>
<reference evidence="8" key="1">
    <citation type="submission" date="2016-10" db="EMBL/GenBank/DDBJ databases">
        <authorList>
            <person name="de Groot N.N."/>
        </authorList>
    </citation>
    <scope>NUCLEOTIDE SEQUENCE [LARGE SCALE GENOMIC DNA]</scope>
    <source>
        <strain evidence="8">DSM 17908</strain>
    </source>
</reference>
<reference evidence="7 10" key="3">
    <citation type="journal article" date="2017" name="Nat. Microbiol.">
        <title>Natural product diversity associated with the nematode symbionts Photorhabdus and Xenorhabdus.</title>
        <authorList>
            <person name="Tobias N.J."/>
            <person name="Wolff H."/>
            <person name="Djahanschiri B."/>
            <person name="Grundmann F."/>
            <person name="Kronenwerth M."/>
            <person name="Shi Y.M."/>
            <person name="Simonyi S."/>
            <person name="Grun P."/>
            <person name="Shapiro-Ilan D."/>
            <person name="Pidot S.J."/>
            <person name="Stinear T.P."/>
            <person name="Ebersberger I."/>
            <person name="Bode H.B."/>
        </authorList>
    </citation>
    <scope>NUCLEOTIDE SEQUENCE [LARGE SCALE GENOMIC DNA]</scope>
    <source>
        <strain evidence="7 10">DSM 17908</strain>
    </source>
</reference>
<evidence type="ECO:0000256" key="1">
    <source>
        <dbReference type="ARBA" id="ARBA00004141"/>
    </source>
</evidence>
<evidence type="ECO:0000313" key="8">
    <source>
        <dbReference type="EMBL" id="SFJ92666.1"/>
    </source>
</evidence>
<evidence type="ECO:0000256" key="3">
    <source>
        <dbReference type="ARBA" id="ARBA00022692"/>
    </source>
</evidence>
<dbReference type="Pfam" id="PF06316">
    <property type="entry name" value="Ail_Lom"/>
    <property type="match status" value="1"/>
</dbReference>
<comment type="subcellular location">
    <subcellularLocation>
        <location evidence="1">Membrane</location>
        <topology evidence="1">Multi-pass membrane protein</topology>
    </subcellularLocation>
</comment>
<keyword evidence="5" id="KW-0472">Membrane</keyword>
<dbReference type="PROSITE" id="PS00695">
    <property type="entry name" value="ENT_VIR_OMP_2"/>
    <property type="match status" value="1"/>
</dbReference>
<dbReference type="Proteomes" id="UP000224607">
    <property type="component" value="Unassembled WGS sequence"/>
</dbReference>
<name>A0A1I3VE32_9GAMM</name>
<keyword evidence="3" id="KW-0812">Transmembrane</keyword>
<dbReference type="PANTHER" id="PTHR35892:SF2">
    <property type="entry name" value="OUTER MEMBRANE PROTEIN PAGN"/>
    <property type="match status" value="1"/>
</dbReference>
<gene>
    <name evidence="8" type="ORF">SAMN05421680_12019</name>
    <name evidence="7" type="ORF">Xmau_03155</name>
</gene>
<keyword evidence="2" id="KW-1134">Transmembrane beta strand</keyword>
<dbReference type="InterPro" id="IPR000758">
    <property type="entry name" value="Enterovir_OMP"/>
</dbReference>
<dbReference type="InterPro" id="IPR011250">
    <property type="entry name" value="OMP/PagP_B-barrel"/>
</dbReference>
<dbReference type="PRINTS" id="PR00316">
    <property type="entry name" value="ENTEROVIROMP"/>
</dbReference>
<dbReference type="PANTHER" id="PTHR35892">
    <property type="entry name" value="OUTER MEMBRANE PROTEIN PAGN-RELATED"/>
    <property type="match status" value="1"/>
</dbReference>
<reference evidence="9" key="2">
    <citation type="submission" date="2016-10" db="EMBL/GenBank/DDBJ databases">
        <authorList>
            <person name="Varghese N."/>
            <person name="Submissions S."/>
        </authorList>
    </citation>
    <scope>NUCLEOTIDE SEQUENCE [LARGE SCALE GENOMIC DNA]</scope>
    <source>
        <strain evidence="9">DSM 17908</strain>
    </source>
</reference>
<protein>
    <submittedName>
        <fullName evidence="8">Putatice virulence related protein PagC</fullName>
    </submittedName>
    <submittedName>
        <fullName evidence="7">Virulence membrane protein PagC</fullName>
    </submittedName>
</protein>
<evidence type="ECO:0000256" key="5">
    <source>
        <dbReference type="ARBA" id="ARBA00023136"/>
    </source>
</evidence>
<proteinExistence type="predicted"/>
<organism evidence="8 9">
    <name type="scientific">Xenorhabdus mauleonii</name>
    <dbReference type="NCBI Taxonomy" id="351675"/>
    <lineage>
        <taxon>Bacteria</taxon>
        <taxon>Pseudomonadati</taxon>
        <taxon>Pseudomonadota</taxon>
        <taxon>Gammaproteobacteria</taxon>
        <taxon>Enterobacterales</taxon>
        <taxon>Morganellaceae</taxon>
        <taxon>Xenorhabdus</taxon>
    </lineage>
</organism>
<evidence type="ECO:0000256" key="2">
    <source>
        <dbReference type="ARBA" id="ARBA00022452"/>
    </source>
</evidence>
<feature type="signal peptide" evidence="6">
    <location>
        <begin position="1"/>
        <end position="22"/>
    </location>
</feature>
<dbReference type="SUPFAM" id="SSF56925">
    <property type="entry name" value="OMPA-like"/>
    <property type="match status" value="1"/>
</dbReference>
<dbReference type="EMBL" id="FORG01000020">
    <property type="protein sequence ID" value="SFJ92666.1"/>
    <property type="molecule type" value="Genomic_DNA"/>
</dbReference>
<feature type="chain" id="PRO_5011618542" evidence="6">
    <location>
        <begin position="23"/>
        <end position="192"/>
    </location>
</feature>
<evidence type="ECO:0000256" key="4">
    <source>
        <dbReference type="ARBA" id="ARBA00022729"/>
    </source>
</evidence>
<dbReference type="Proteomes" id="UP000198919">
    <property type="component" value="Unassembled WGS sequence"/>
</dbReference>
<dbReference type="Gene3D" id="2.40.160.20">
    <property type="match status" value="1"/>
</dbReference>
<evidence type="ECO:0000256" key="6">
    <source>
        <dbReference type="SAM" id="SignalP"/>
    </source>
</evidence>
<dbReference type="EMBL" id="NITY01000013">
    <property type="protein sequence ID" value="PHM38988.1"/>
    <property type="molecule type" value="Genomic_DNA"/>
</dbReference>
<accession>A0A1I3VE32</accession>
<dbReference type="RefSeq" id="WP_092512907.1">
    <property type="nucleotide sequence ID" value="NZ_CAWNQB010000005.1"/>
</dbReference>